<dbReference type="SUPFAM" id="SSF48726">
    <property type="entry name" value="Immunoglobulin"/>
    <property type="match status" value="1"/>
</dbReference>
<dbReference type="AlphaFoldDB" id="A0A8S2XEV6"/>
<organism evidence="5 6">
    <name type="scientific">Didymodactylos carnosus</name>
    <dbReference type="NCBI Taxonomy" id="1234261"/>
    <lineage>
        <taxon>Eukaryota</taxon>
        <taxon>Metazoa</taxon>
        <taxon>Spiralia</taxon>
        <taxon>Gnathifera</taxon>
        <taxon>Rotifera</taxon>
        <taxon>Eurotatoria</taxon>
        <taxon>Bdelloidea</taxon>
        <taxon>Philodinida</taxon>
        <taxon>Philodinidae</taxon>
        <taxon>Didymodactylos</taxon>
    </lineage>
</organism>
<accession>A0A8S2XEV6</accession>
<dbReference type="PANTHER" id="PTHR45080:SF8">
    <property type="entry name" value="IG-LIKE DOMAIN-CONTAINING PROTEIN"/>
    <property type="match status" value="1"/>
</dbReference>
<dbReference type="GO" id="GO:0043025">
    <property type="term" value="C:neuronal cell body"/>
    <property type="evidence" value="ECO:0007669"/>
    <property type="project" value="TreeGrafter"/>
</dbReference>
<evidence type="ECO:0000313" key="4">
    <source>
        <dbReference type="EMBL" id="CAF1649181.1"/>
    </source>
</evidence>
<dbReference type="PANTHER" id="PTHR45080">
    <property type="entry name" value="CONTACTIN 5"/>
    <property type="match status" value="1"/>
</dbReference>
<dbReference type="GO" id="GO:0030424">
    <property type="term" value="C:axon"/>
    <property type="evidence" value="ECO:0007669"/>
    <property type="project" value="TreeGrafter"/>
</dbReference>
<sequence>FCFAEQSRLIQRSAPLIIEGPQDIAAELDKPIQLHCRAESFNQSLDDLHIDWYKDGKRVTTDPNARIITEFMALHIINTIEQDQGSYYCIAKNSYGKTQ</sequence>
<proteinExistence type="predicted"/>
<reference evidence="5" key="1">
    <citation type="submission" date="2021-02" db="EMBL/GenBank/DDBJ databases">
        <authorList>
            <person name="Nowell W R."/>
        </authorList>
    </citation>
    <scope>NUCLEOTIDE SEQUENCE</scope>
</reference>
<dbReference type="GO" id="GO:0008046">
    <property type="term" value="F:axon guidance receptor activity"/>
    <property type="evidence" value="ECO:0007669"/>
    <property type="project" value="TreeGrafter"/>
</dbReference>
<dbReference type="InterPro" id="IPR036179">
    <property type="entry name" value="Ig-like_dom_sf"/>
</dbReference>
<evidence type="ECO:0000256" key="1">
    <source>
        <dbReference type="ARBA" id="ARBA00022729"/>
    </source>
</evidence>
<feature type="non-terminal residue" evidence="5">
    <location>
        <position position="1"/>
    </location>
</feature>
<dbReference type="InterPro" id="IPR013783">
    <property type="entry name" value="Ig-like_fold"/>
</dbReference>
<dbReference type="PROSITE" id="PS50835">
    <property type="entry name" value="IG_LIKE"/>
    <property type="match status" value="1"/>
</dbReference>
<dbReference type="Proteomes" id="UP000682733">
    <property type="component" value="Unassembled WGS sequence"/>
</dbReference>
<evidence type="ECO:0000313" key="6">
    <source>
        <dbReference type="Proteomes" id="UP000682733"/>
    </source>
</evidence>
<gene>
    <name evidence="4" type="ORF">OVA965_LOCUS44725</name>
    <name evidence="5" type="ORF">TMI583_LOCUS47700</name>
</gene>
<keyword evidence="1" id="KW-0732">Signal</keyword>
<protein>
    <recommendedName>
        <fullName evidence="3">Ig-like domain-containing protein</fullName>
    </recommendedName>
</protein>
<dbReference type="Gene3D" id="2.60.40.10">
    <property type="entry name" value="Immunoglobulins"/>
    <property type="match status" value="1"/>
</dbReference>
<dbReference type="EMBL" id="CAJNOK010065432">
    <property type="protein sequence ID" value="CAF1649181.1"/>
    <property type="molecule type" value="Genomic_DNA"/>
</dbReference>
<dbReference type="GO" id="GO:0050808">
    <property type="term" value="P:synapse organization"/>
    <property type="evidence" value="ECO:0007669"/>
    <property type="project" value="TreeGrafter"/>
</dbReference>
<comment type="caution">
    <text evidence="5">The sequence shown here is derived from an EMBL/GenBank/DDBJ whole genome shotgun (WGS) entry which is preliminary data.</text>
</comment>
<dbReference type="EMBL" id="CAJOBA010093572">
    <property type="protein sequence ID" value="CAF4494406.1"/>
    <property type="molecule type" value="Genomic_DNA"/>
</dbReference>
<feature type="domain" description="Ig-like" evidence="3">
    <location>
        <begin position="15"/>
        <end position="99"/>
    </location>
</feature>
<dbReference type="Proteomes" id="UP000677228">
    <property type="component" value="Unassembled WGS sequence"/>
</dbReference>
<evidence type="ECO:0000259" key="3">
    <source>
        <dbReference type="PROSITE" id="PS50835"/>
    </source>
</evidence>
<dbReference type="GO" id="GO:0005886">
    <property type="term" value="C:plasma membrane"/>
    <property type="evidence" value="ECO:0007669"/>
    <property type="project" value="TreeGrafter"/>
</dbReference>
<dbReference type="GO" id="GO:0007156">
    <property type="term" value="P:homophilic cell adhesion via plasma membrane adhesion molecules"/>
    <property type="evidence" value="ECO:0007669"/>
    <property type="project" value="TreeGrafter"/>
</dbReference>
<evidence type="ECO:0000256" key="2">
    <source>
        <dbReference type="ARBA" id="ARBA00023157"/>
    </source>
</evidence>
<dbReference type="InterPro" id="IPR050958">
    <property type="entry name" value="Cell_Adh-Cytoskel_Orgn"/>
</dbReference>
<evidence type="ECO:0000313" key="5">
    <source>
        <dbReference type="EMBL" id="CAF4494406.1"/>
    </source>
</evidence>
<dbReference type="Pfam" id="PF07679">
    <property type="entry name" value="I-set"/>
    <property type="match status" value="1"/>
</dbReference>
<dbReference type="InterPro" id="IPR013098">
    <property type="entry name" value="Ig_I-set"/>
</dbReference>
<keyword evidence="2" id="KW-1015">Disulfide bond</keyword>
<name>A0A8S2XEV6_9BILA</name>
<dbReference type="InterPro" id="IPR007110">
    <property type="entry name" value="Ig-like_dom"/>
</dbReference>
<feature type="non-terminal residue" evidence="5">
    <location>
        <position position="99"/>
    </location>
</feature>